<gene>
    <name evidence="5" type="ORF">BJN45_13450</name>
</gene>
<dbReference type="InterPro" id="IPR043128">
    <property type="entry name" value="Rev_trsase/Diguanyl_cyclase"/>
</dbReference>
<name>A0A1R1I3E1_9RHOO</name>
<dbReference type="EMBL" id="MTHD01000004">
    <property type="protein sequence ID" value="OMG53217.1"/>
    <property type="molecule type" value="Genomic_DNA"/>
</dbReference>
<dbReference type="GO" id="GO:0052621">
    <property type="term" value="F:diguanylate cyclase activity"/>
    <property type="evidence" value="ECO:0007669"/>
    <property type="project" value="UniProtKB-EC"/>
</dbReference>
<evidence type="ECO:0000259" key="4">
    <source>
        <dbReference type="PROSITE" id="PS50887"/>
    </source>
</evidence>
<dbReference type="OrthoDB" id="5496380at2"/>
<keyword evidence="3" id="KW-0472">Membrane</keyword>
<feature type="domain" description="GGDEF" evidence="4">
    <location>
        <begin position="353"/>
        <end position="485"/>
    </location>
</feature>
<dbReference type="PROSITE" id="PS51257">
    <property type="entry name" value="PROKAR_LIPOPROTEIN"/>
    <property type="match status" value="1"/>
</dbReference>
<dbReference type="Pfam" id="PF00990">
    <property type="entry name" value="GGDEF"/>
    <property type="match status" value="1"/>
</dbReference>
<dbReference type="PROSITE" id="PS50887">
    <property type="entry name" value="GGDEF"/>
    <property type="match status" value="1"/>
</dbReference>
<accession>A0A1R1I3E1</accession>
<proteinExistence type="predicted"/>
<feature type="transmembrane region" description="Helical" evidence="3">
    <location>
        <begin position="12"/>
        <end position="35"/>
    </location>
</feature>
<evidence type="ECO:0000256" key="3">
    <source>
        <dbReference type="SAM" id="Phobius"/>
    </source>
</evidence>
<evidence type="ECO:0000256" key="1">
    <source>
        <dbReference type="ARBA" id="ARBA00012528"/>
    </source>
</evidence>
<dbReference type="Gene3D" id="3.30.70.270">
    <property type="match status" value="1"/>
</dbReference>
<dbReference type="PANTHER" id="PTHR45138:SF9">
    <property type="entry name" value="DIGUANYLATE CYCLASE DGCM-RELATED"/>
    <property type="match status" value="1"/>
</dbReference>
<evidence type="ECO:0000313" key="5">
    <source>
        <dbReference type="EMBL" id="OMG53217.1"/>
    </source>
</evidence>
<dbReference type="RefSeq" id="WP_076096040.1">
    <property type="nucleotide sequence ID" value="NZ_MTHD01000004.1"/>
</dbReference>
<keyword evidence="6" id="KW-1185">Reference proteome</keyword>
<dbReference type="SUPFAM" id="SSF55073">
    <property type="entry name" value="Nucleotide cyclase"/>
    <property type="match status" value="1"/>
</dbReference>
<dbReference type="InterPro" id="IPR000160">
    <property type="entry name" value="GGDEF_dom"/>
</dbReference>
<sequence>MSRPFRIIDRRSLILLLGLLLSCGFFATTLFGYFVSKEAIRSAIIGQDLPLTSSNIYSEIQKDLVRPVLISSTMAHDTFLRDWILRGENEVGEMSRYLAEVKVRHKAFSSFFVSEKSGIYYTGEGVLKHVAENEPRDAWYFRVRDMQEEYEINVDPDLANSDALTIFINYRVFDFDHNYIGATGIGLTVDSVRRLIRDYQTRFKRTIYFTDASGKVVVFGDPTKQPPELRARPGLAAQLDHILKERTGFYQFKDGGDNHLLNVNYLPELQWYLFVEQNEDVALAGVRQTLYVNLAISLLVTLIVTFLSYLTLGHYQSRIETMASTDKLTGLLNRHAFGILIDKLLASHRRNPQPITFLLADIDHFKQINDRYGHRTGDQVLTNVSSLLRSTLRAADFAVRWGGEEFLLVLPGCTGDEGLLIAEKLRLAVQESTPCPENAAIRTTLSFGVSQYDDRETPDQAISRADEALYAVKQTGRNGVSLAPAKT</sequence>
<keyword evidence="3" id="KW-1133">Transmembrane helix</keyword>
<keyword evidence="3" id="KW-0812">Transmembrane</keyword>
<dbReference type="PANTHER" id="PTHR45138">
    <property type="entry name" value="REGULATORY COMPONENTS OF SENSORY TRANSDUCTION SYSTEM"/>
    <property type="match status" value="1"/>
</dbReference>
<dbReference type="EC" id="2.7.7.65" evidence="1"/>
<dbReference type="FunFam" id="3.30.70.270:FF:000001">
    <property type="entry name" value="Diguanylate cyclase domain protein"/>
    <property type="match status" value="1"/>
</dbReference>
<dbReference type="CDD" id="cd01949">
    <property type="entry name" value="GGDEF"/>
    <property type="match status" value="1"/>
</dbReference>
<protein>
    <recommendedName>
        <fullName evidence="1">diguanylate cyclase</fullName>
        <ecNumber evidence="1">2.7.7.65</ecNumber>
    </recommendedName>
</protein>
<organism evidence="5 6">
    <name type="scientific">Azonexus hydrophilus</name>
    <dbReference type="NCBI Taxonomy" id="418702"/>
    <lineage>
        <taxon>Bacteria</taxon>
        <taxon>Pseudomonadati</taxon>
        <taxon>Pseudomonadota</taxon>
        <taxon>Betaproteobacteria</taxon>
        <taxon>Rhodocyclales</taxon>
        <taxon>Azonexaceae</taxon>
        <taxon>Azonexus</taxon>
    </lineage>
</organism>
<dbReference type="AlphaFoldDB" id="A0A1R1I3E1"/>
<feature type="transmembrane region" description="Helical" evidence="3">
    <location>
        <begin position="290"/>
        <end position="312"/>
    </location>
</feature>
<dbReference type="NCBIfam" id="TIGR00254">
    <property type="entry name" value="GGDEF"/>
    <property type="match status" value="1"/>
</dbReference>
<comment type="catalytic activity">
    <reaction evidence="2">
        <text>2 GTP = 3',3'-c-di-GMP + 2 diphosphate</text>
        <dbReference type="Rhea" id="RHEA:24898"/>
        <dbReference type="ChEBI" id="CHEBI:33019"/>
        <dbReference type="ChEBI" id="CHEBI:37565"/>
        <dbReference type="ChEBI" id="CHEBI:58805"/>
        <dbReference type="EC" id="2.7.7.65"/>
    </reaction>
</comment>
<dbReference type="InterPro" id="IPR050469">
    <property type="entry name" value="Diguanylate_Cyclase"/>
</dbReference>
<reference evidence="5 6" key="1">
    <citation type="submission" date="2016-10" db="EMBL/GenBank/DDBJ databases">
        <title>Alkaliphiles isolated from bioreactors.</title>
        <authorList>
            <person name="Salah Z."/>
            <person name="Rout S.P."/>
            <person name="Humphreys P.N."/>
        </authorList>
    </citation>
    <scope>NUCLEOTIDE SEQUENCE [LARGE SCALE GENOMIC DNA]</scope>
    <source>
        <strain evidence="5 6">ZS02</strain>
    </source>
</reference>
<dbReference type="STRING" id="418702.BJN45_13450"/>
<dbReference type="SMART" id="SM00267">
    <property type="entry name" value="GGDEF"/>
    <property type="match status" value="1"/>
</dbReference>
<evidence type="ECO:0000256" key="2">
    <source>
        <dbReference type="ARBA" id="ARBA00034247"/>
    </source>
</evidence>
<dbReference type="Proteomes" id="UP000187526">
    <property type="component" value="Unassembled WGS sequence"/>
</dbReference>
<dbReference type="InterPro" id="IPR029787">
    <property type="entry name" value="Nucleotide_cyclase"/>
</dbReference>
<dbReference type="Gene3D" id="3.30.450.20">
    <property type="entry name" value="PAS domain"/>
    <property type="match status" value="1"/>
</dbReference>
<evidence type="ECO:0000313" key="6">
    <source>
        <dbReference type="Proteomes" id="UP000187526"/>
    </source>
</evidence>
<comment type="caution">
    <text evidence="5">The sequence shown here is derived from an EMBL/GenBank/DDBJ whole genome shotgun (WGS) entry which is preliminary data.</text>
</comment>